<sequence>MTHITIDPKATDTCGMMVTTVASKRKRVQAQRKAMEITIEGQMLTTITSTLQIPEPATTMVKNDHNDYDRSDDDGDTYIEDEASFKKIVHDFTQEYYDYDGDDRHCIYCDEDLPVNDCTRKGRKVDHKNESSQNDFTNCCKSFSSNVRENDYKRGQDSYRNNRKGGYCNSRVVANADNTYDQDEESYYDVDDASEDDINDNFDNSGEEYYTDEDLELSCYRQASCDDD</sequence>
<evidence type="ECO:0000313" key="1">
    <source>
        <dbReference type="EMBL" id="KAH3813555.1"/>
    </source>
</evidence>
<accession>A0A9D4GEM0</accession>
<dbReference type="EMBL" id="JAIWYP010000006">
    <property type="protein sequence ID" value="KAH3813555.1"/>
    <property type="molecule type" value="Genomic_DNA"/>
</dbReference>
<proteinExistence type="predicted"/>
<reference evidence="1" key="1">
    <citation type="journal article" date="2019" name="bioRxiv">
        <title>The Genome of the Zebra Mussel, Dreissena polymorpha: A Resource for Invasive Species Research.</title>
        <authorList>
            <person name="McCartney M.A."/>
            <person name="Auch B."/>
            <person name="Kono T."/>
            <person name="Mallez S."/>
            <person name="Zhang Y."/>
            <person name="Obille A."/>
            <person name="Becker A."/>
            <person name="Abrahante J.E."/>
            <person name="Garbe J."/>
            <person name="Badalamenti J.P."/>
            <person name="Herman A."/>
            <person name="Mangelson H."/>
            <person name="Liachko I."/>
            <person name="Sullivan S."/>
            <person name="Sone E.D."/>
            <person name="Koren S."/>
            <person name="Silverstein K.A.T."/>
            <person name="Beckman K.B."/>
            <person name="Gohl D.M."/>
        </authorList>
    </citation>
    <scope>NUCLEOTIDE SEQUENCE</scope>
    <source>
        <strain evidence="1">Duluth1</strain>
        <tissue evidence="1">Whole animal</tissue>
    </source>
</reference>
<reference evidence="1" key="2">
    <citation type="submission" date="2020-11" db="EMBL/GenBank/DDBJ databases">
        <authorList>
            <person name="McCartney M.A."/>
            <person name="Auch B."/>
            <person name="Kono T."/>
            <person name="Mallez S."/>
            <person name="Becker A."/>
            <person name="Gohl D.M."/>
            <person name="Silverstein K.A.T."/>
            <person name="Koren S."/>
            <person name="Bechman K.B."/>
            <person name="Herman A."/>
            <person name="Abrahante J.E."/>
            <person name="Garbe J."/>
        </authorList>
    </citation>
    <scope>NUCLEOTIDE SEQUENCE</scope>
    <source>
        <strain evidence="1">Duluth1</strain>
        <tissue evidence="1">Whole animal</tissue>
    </source>
</reference>
<name>A0A9D4GEM0_DREPO</name>
<comment type="caution">
    <text evidence="1">The sequence shown here is derived from an EMBL/GenBank/DDBJ whole genome shotgun (WGS) entry which is preliminary data.</text>
</comment>
<protein>
    <submittedName>
        <fullName evidence="1">Uncharacterized protein</fullName>
    </submittedName>
</protein>
<dbReference type="Proteomes" id="UP000828390">
    <property type="component" value="Unassembled WGS sequence"/>
</dbReference>
<organism evidence="1 2">
    <name type="scientific">Dreissena polymorpha</name>
    <name type="common">Zebra mussel</name>
    <name type="synonym">Mytilus polymorpha</name>
    <dbReference type="NCBI Taxonomy" id="45954"/>
    <lineage>
        <taxon>Eukaryota</taxon>
        <taxon>Metazoa</taxon>
        <taxon>Spiralia</taxon>
        <taxon>Lophotrochozoa</taxon>
        <taxon>Mollusca</taxon>
        <taxon>Bivalvia</taxon>
        <taxon>Autobranchia</taxon>
        <taxon>Heteroconchia</taxon>
        <taxon>Euheterodonta</taxon>
        <taxon>Imparidentia</taxon>
        <taxon>Neoheterodontei</taxon>
        <taxon>Myida</taxon>
        <taxon>Dreissenoidea</taxon>
        <taxon>Dreissenidae</taxon>
        <taxon>Dreissena</taxon>
    </lineage>
</organism>
<gene>
    <name evidence="1" type="ORF">DPMN_142016</name>
</gene>
<dbReference type="AlphaFoldDB" id="A0A9D4GEM0"/>
<evidence type="ECO:0000313" key="2">
    <source>
        <dbReference type="Proteomes" id="UP000828390"/>
    </source>
</evidence>
<keyword evidence="2" id="KW-1185">Reference proteome</keyword>